<accession>A0A5C6LQT9</accession>
<feature type="domain" description="Aminoglycoside phosphotransferase" evidence="1">
    <location>
        <begin position="4"/>
        <end position="222"/>
    </location>
</feature>
<dbReference type="GO" id="GO:0016740">
    <property type="term" value="F:transferase activity"/>
    <property type="evidence" value="ECO:0007669"/>
    <property type="project" value="UniProtKB-KW"/>
</dbReference>
<evidence type="ECO:0000259" key="1">
    <source>
        <dbReference type="Pfam" id="PF01636"/>
    </source>
</evidence>
<name>A0A5C6LQT9_9BACT</name>
<proteinExistence type="predicted"/>
<keyword evidence="3" id="KW-1185">Reference proteome</keyword>
<dbReference type="EMBL" id="VOHS01000042">
    <property type="protein sequence ID" value="TWV95126.1"/>
    <property type="molecule type" value="Genomic_DNA"/>
</dbReference>
<dbReference type="InterPro" id="IPR051678">
    <property type="entry name" value="AGP_Transferase"/>
</dbReference>
<protein>
    <submittedName>
        <fullName evidence="2">Phosphotransferase</fullName>
    </submittedName>
</protein>
<dbReference type="PANTHER" id="PTHR21310">
    <property type="entry name" value="AMINOGLYCOSIDE PHOSPHOTRANSFERASE-RELATED-RELATED"/>
    <property type="match status" value="1"/>
</dbReference>
<dbReference type="OrthoDB" id="179763at2"/>
<evidence type="ECO:0000313" key="2">
    <source>
        <dbReference type="EMBL" id="TWV95126.1"/>
    </source>
</evidence>
<sequence>MDHIQVLAGGLSAAPVYKLSVENRPYVMKLDAPRAGTEADPFEKVALAAHAGIAPALRYRNMELGVIINDFVENKPIRSIFTAEVLAGKLAEAVRKIHAISYPVPGDDLKATIDHMLAGFRQTNILSGEIPDECLRRYEQVKAAYPWHDTDKVFSHNDLNPSNILCDGQEIRIVDWDTASVNDRYIDLAGVANFFIHMPGQEAIFLETYFGDELDAYKTARFYVMRQVSRIIYAVLMLQLASKAKPADYAHDQDVAGVFLKDVGPAIGSGKLSLATYEGQFMYGKALMHEAVQQMRTPRFEASLALLKG</sequence>
<dbReference type="Pfam" id="PF01636">
    <property type="entry name" value="APH"/>
    <property type="match status" value="1"/>
</dbReference>
<organism evidence="2 3">
    <name type="scientific">Chitinophaga pinensis</name>
    <dbReference type="NCBI Taxonomy" id="79329"/>
    <lineage>
        <taxon>Bacteria</taxon>
        <taxon>Pseudomonadati</taxon>
        <taxon>Bacteroidota</taxon>
        <taxon>Chitinophagia</taxon>
        <taxon>Chitinophagales</taxon>
        <taxon>Chitinophagaceae</taxon>
        <taxon>Chitinophaga</taxon>
    </lineage>
</organism>
<dbReference type="SUPFAM" id="SSF56112">
    <property type="entry name" value="Protein kinase-like (PK-like)"/>
    <property type="match status" value="1"/>
</dbReference>
<evidence type="ECO:0000313" key="3">
    <source>
        <dbReference type="Proteomes" id="UP000318815"/>
    </source>
</evidence>
<dbReference type="Proteomes" id="UP000318815">
    <property type="component" value="Unassembled WGS sequence"/>
</dbReference>
<reference evidence="2 3" key="1">
    <citation type="submission" date="2019-08" db="EMBL/GenBank/DDBJ databases">
        <title>Whole genome sequencing of chitin degrading bacteria Chitinophaga pinensis YS16.</title>
        <authorList>
            <person name="Singh R.P."/>
            <person name="Manchanda G."/>
            <person name="Maurya I.K."/>
            <person name="Joshi N.K."/>
            <person name="Srivastava A.K."/>
        </authorList>
    </citation>
    <scope>NUCLEOTIDE SEQUENCE [LARGE SCALE GENOMIC DNA]</scope>
    <source>
        <strain evidence="2 3">YS-16</strain>
    </source>
</reference>
<dbReference type="InterPro" id="IPR002575">
    <property type="entry name" value="Aminoglycoside_PTrfase"/>
</dbReference>
<dbReference type="AlphaFoldDB" id="A0A5C6LQT9"/>
<keyword evidence="2" id="KW-0808">Transferase</keyword>
<gene>
    <name evidence="2" type="ORF">FEF09_24990</name>
</gene>
<dbReference type="Gene3D" id="3.90.1200.10">
    <property type="match status" value="1"/>
</dbReference>
<comment type="caution">
    <text evidence="2">The sequence shown here is derived from an EMBL/GenBank/DDBJ whole genome shotgun (WGS) entry which is preliminary data.</text>
</comment>
<dbReference type="InterPro" id="IPR011009">
    <property type="entry name" value="Kinase-like_dom_sf"/>
</dbReference>